<comment type="caution">
    <text evidence="1">The sequence shown here is derived from an EMBL/GenBank/DDBJ whole genome shotgun (WGS) entry which is preliminary data.</text>
</comment>
<sequence length="157" mass="17716">MCHKHKLTEVRGMVLSVIIGVINWKYCTVVDLGHNFLRLSRVTVGLQPEKALLTNIAALEPAKISPDGGINDLLQSVDAPKCIKNKMLYGSRNTLKFPLWTARRWDVLGKFDFPIDTRQTETVKMHARKAPSYREATVKNMIHEMLASNTIQPSKST</sequence>
<dbReference type="EMBL" id="SUNJ01002267">
    <property type="protein sequence ID" value="TPP66113.1"/>
    <property type="molecule type" value="Genomic_DNA"/>
</dbReference>
<accession>A0A504YXH9</accession>
<reference evidence="1 2" key="1">
    <citation type="submission" date="2019-04" db="EMBL/GenBank/DDBJ databases">
        <title>Annotation for the trematode Fasciola gigantica.</title>
        <authorList>
            <person name="Choi Y.-J."/>
        </authorList>
    </citation>
    <scope>NUCLEOTIDE SEQUENCE [LARGE SCALE GENOMIC DNA]</scope>
    <source>
        <strain evidence="1">Uganda_cow_1</strain>
    </source>
</reference>
<evidence type="ECO:0000313" key="1">
    <source>
        <dbReference type="EMBL" id="TPP66113.1"/>
    </source>
</evidence>
<protein>
    <submittedName>
        <fullName evidence="1">Uncharacterized protein</fullName>
    </submittedName>
</protein>
<dbReference type="Proteomes" id="UP000316759">
    <property type="component" value="Unassembled WGS sequence"/>
</dbReference>
<gene>
    <name evidence="1" type="ORF">FGIG_06936</name>
</gene>
<name>A0A504YXH9_FASGI</name>
<evidence type="ECO:0000313" key="2">
    <source>
        <dbReference type="Proteomes" id="UP000316759"/>
    </source>
</evidence>
<proteinExistence type="predicted"/>
<dbReference type="AlphaFoldDB" id="A0A504YXH9"/>
<keyword evidence="2" id="KW-1185">Reference proteome</keyword>
<organism evidence="1 2">
    <name type="scientific">Fasciola gigantica</name>
    <name type="common">Giant liver fluke</name>
    <dbReference type="NCBI Taxonomy" id="46835"/>
    <lineage>
        <taxon>Eukaryota</taxon>
        <taxon>Metazoa</taxon>
        <taxon>Spiralia</taxon>
        <taxon>Lophotrochozoa</taxon>
        <taxon>Platyhelminthes</taxon>
        <taxon>Trematoda</taxon>
        <taxon>Digenea</taxon>
        <taxon>Plagiorchiida</taxon>
        <taxon>Echinostomata</taxon>
        <taxon>Echinostomatoidea</taxon>
        <taxon>Fasciolidae</taxon>
        <taxon>Fasciola</taxon>
    </lineage>
</organism>